<feature type="chain" id="PRO_5008089888" evidence="1">
    <location>
        <begin position="23"/>
        <end position="252"/>
    </location>
</feature>
<reference evidence="3 4" key="1">
    <citation type="submission" date="2016-03" db="EMBL/GenBank/DDBJ databases">
        <title>Photobacterium proteolyticum sp. nov. a protease producing bacterium isolated from ocean sediments of Laizhou Bay.</title>
        <authorList>
            <person name="Li Y."/>
        </authorList>
    </citation>
    <scope>NUCLEOTIDE SEQUENCE [LARGE SCALE GENOMIC DNA]</scope>
    <source>
        <strain evidence="3 4">R-40508</strain>
    </source>
</reference>
<evidence type="ECO:0000259" key="2">
    <source>
        <dbReference type="Pfam" id="PF00497"/>
    </source>
</evidence>
<keyword evidence="1" id="KW-0732">Signal</keyword>
<dbReference type="SUPFAM" id="SSF53850">
    <property type="entry name" value="Periplasmic binding protein-like II"/>
    <property type="match status" value="1"/>
</dbReference>
<name>A0A178K2J8_9GAMM</name>
<evidence type="ECO:0000313" key="3">
    <source>
        <dbReference type="EMBL" id="OAN11529.1"/>
    </source>
</evidence>
<gene>
    <name evidence="3" type="ORF">A3K86_21620</name>
</gene>
<accession>A0A178K2J8</accession>
<dbReference type="InterPro" id="IPR001638">
    <property type="entry name" value="Solute-binding_3/MltF_N"/>
</dbReference>
<protein>
    <submittedName>
        <fullName evidence="3">Amino acid ABC transporter</fullName>
    </submittedName>
</protein>
<feature type="signal peptide" evidence="1">
    <location>
        <begin position="1"/>
        <end position="22"/>
    </location>
</feature>
<sequence length="252" mass="28760">MNKTITLSIPMMLAFSATNAFATDVNYYVIAKQAAPFQIEENNTQHSGIVTDIVKKVFENSEYHINYHSYPFNRMITLLEAGGEHNWITYGSPSWGGVQAENLSAEPIYTVKHVLLSSNKNAIEFKNMDDMKDKVVVLLHGFDYPQLVPYISKGEVEELRVKDYQAAFRIIKKLQGDAGFVEMASRIKYNLDKQGLDSKSYKTQSFSKVIPDYPIYLAFDPKMDKTLQTFINQRLEKLRASGDLDSIINKYI</sequence>
<dbReference type="STRING" id="858640.A3K86_21620"/>
<dbReference type="AlphaFoldDB" id="A0A178K2J8"/>
<evidence type="ECO:0000256" key="1">
    <source>
        <dbReference type="SAM" id="SignalP"/>
    </source>
</evidence>
<dbReference type="Pfam" id="PF00497">
    <property type="entry name" value="SBP_bac_3"/>
    <property type="match status" value="1"/>
</dbReference>
<dbReference type="OrthoDB" id="6194758at2"/>
<comment type="caution">
    <text evidence="3">The sequence shown here is derived from an EMBL/GenBank/DDBJ whole genome shotgun (WGS) entry which is preliminary data.</text>
</comment>
<dbReference type="EMBL" id="LVHF01000033">
    <property type="protein sequence ID" value="OAN11529.1"/>
    <property type="molecule type" value="Genomic_DNA"/>
</dbReference>
<keyword evidence="4" id="KW-1185">Reference proteome</keyword>
<dbReference type="Gene3D" id="3.40.190.10">
    <property type="entry name" value="Periplasmic binding protein-like II"/>
    <property type="match status" value="2"/>
</dbReference>
<dbReference type="Proteomes" id="UP000078503">
    <property type="component" value="Unassembled WGS sequence"/>
</dbReference>
<feature type="domain" description="Solute-binding protein family 3/N-terminal" evidence="2">
    <location>
        <begin position="30"/>
        <end position="252"/>
    </location>
</feature>
<dbReference type="RefSeq" id="WP_068336491.1">
    <property type="nucleotide sequence ID" value="NZ_LVHF01000033.1"/>
</dbReference>
<evidence type="ECO:0000313" key="4">
    <source>
        <dbReference type="Proteomes" id="UP000078503"/>
    </source>
</evidence>
<proteinExistence type="predicted"/>
<organism evidence="3 4">
    <name type="scientific">Photobacterium jeanii</name>
    <dbReference type="NCBI Taxonomy" id="858640"/>
    <lineage>
        <taxon>Bacteria</taxon>
        <taxon>Pseudomonadati</taxon>
        <taxon>Pseudomonadota</taxon>
        <taxon>Gammaproteobacteria</taxon>
        <taxon>Vibrionales</taxon>
        <taxon>Vibrionaceae</taxon>
        <taxon>Photobacterium</taxon>
    </lineage>
</organism>